<dbReference type="InterPro" id="IPR037401">
    <property type="entry name" value="SnoaL-like"/>
</dbReference>
<evidence type="ECO:0000313" key="3">
    <source>
        <dbReference type="Proteomes" id="UP000509303"/>
    </source>
</evidence>
<dbReference type="EMBL" id="CP054929">
    <property type="protein sequence ID" value="QKW49743.1"/>
    <property type="molecule type" value="Genomic_DNA"/>
</dbReference>
<sequence length="144" mass="16093">MTDPMTPAGLFRHGLRLLLAKDIDGWVALSDERVLVEFPYAPPGYPRRLTGRAELAAYLRDYPAHIDLRDVAHLQIHETADPTTIVAEWRGTGRVVATGAPYDMTYVVVATAHDGRFTRYRDYWNPLAIPESMAAEQTTARSAP</sequence>
<organism evidence="2 3">
    <name type="scientific">Streptomyces buecherae</name>
    <dbReference type="NCBI Taxonomy" id="2763006"/>
    <lineage>
        <taxon>Bacteria</taxon>
        <taxon>Bacillati</taxon>
        <taxon>Actinomycetota</taxon>
        <taxon>Actinomycetes</taxon>
        <taxon>Kitasatosporales</taxon>
        <taxon>Streptomycetaceae</taxon>
        <taxon>Streptomyces</taxon>
    </lineage>
</organism>
<dbReference type="SUPFAM" id="SSF54427">
    <property type="entry name" value="NTF2-like"/>
    <property type="match status" value="1"/>
</dbReference>
<name>A0A7H8N5V7_9ACTN</name>
<dbReference type="Gene3D" id="3.10.450.50">
    <property type="match status" value="1"/>
</dbReference>
<reference evidence="2 3" key="1">
    <citation type="submission" date="2020-06" db="EMBL/GenBank/DDBJ databases">
        <title>Genome mining for natural products.</title>
        <authorList>
            <person name="Zhang B."/>
            <person name="Shi J."/>
            <person name="Ge H."/>
        </authorList>
    </citation>
    <scope>NUCLEOTIDE SEQUENCE [LARGE SCALE GENOMIC DNA]</scope>
    <source>
        <strain evidence="2 3">NA00687</strain>
    </source>
</reference>
<dbReference type="AlphaFoldDB" id="A0A7H8N5V7"/>
<proteinExistence type="predicted"/>
<keyword evidence="3" id="KW-1185">Reference proteome</keyword>
<feature type="domain" description="SnoaL-like" evidence="1">
    <location>
        <begin position="16"/>
        <end position="120"/>
    </location>
</feature>
<protein>
    <submittedName>
        <fullName evidence="2">Nuclear transport factor 2 family protein</fullName>
    </submittedName>
</protein>
<gene>
    <name evidence="2" type="ORF">HUT08_09425</name>
</gene>
<dbReference type="Proteomes" id="UP000509303">
    <property type="component" value="Chromosome"/>
</dbReference>
<accession>A0A7H8N5V7</accession>
<dbReference type="RefSeq" id="WP_176161477.1">
    <property type="nucleotide sequence ID" value="NZ_CP054929.1"/>
</dbReference>
<dbReference type="Pfam" id="PF12680">
    <property type="entry name" value="SnoaL_2"/>
    <property type="match status" value="1"/>
</dbReference>
<dbReference type="InterPro" id="IPR032710">
    <property type="entry name" value="NTF2-like_dom_sf"/>
</dbReference>
<evidence type="ECO:0000313" key="2">
    <source>
        <dbReference type="EMBL" id="QKW49743.1"/>
    </source>
</evidence>
<evidence type="ECO:0000259" key="1">
    <source>
        <dbReference type="Pfam" id="PF12680"/>
    </source>
</evidence>